<comment type="similarity">
    <text evidence="2 8">Belongs to the pantothenate synthetase family.</text>
</comment>
<feature type="binding site" evidence="8">
    <location>
        <position position="78"/>
    </location>
    <ligand>
        <name>beta-alanine</name>
        <dbReference type="ChEBI" id="CHEBI:57966"/>
    </ligand>
</feature>
<evidence type="ECO:0000256" key="6">
    <source>
        <dbReference type="ARBA" id="ARBA00022840"/>
    </source>
</evidence>
<dbReference type="HAMAP" id="MF_00158">
    <property type="entry name" value="PanC"/>
    <property type="match status" value="1"/>
</dbReference>
<dbReference type="GO" id="GO:0004592">
    <property type="term" value="F:pantoate-beta-alanine ligase activity"/>
    <property type="evidence" value="ECO:0007669"/>
    <property type="project" value="UniProtKB-UniRule"/>
</dbReference>
<dbReference type="Proteomes" id="UP000468443">
    <property type="component" value="Unassembled WGS sequence"/>
</dbReference>
<dbReference type="InterPro" id="IPR042176">
    <property type="entry name" value="Pantoate_ligase_C"/>
</dbReference>
<accession>A0A6P0UB03</accession>
<organism evidence="9 10">
    <name type="scientific">Muriicola jejuensis</name>
    <dbReference type="NCBI Taxonomy" id="504488"/>
    <lineage>
        <taxon>Bacteria</taxon>
        <taxon>Pseudomonadati</taxon>
        <taxon>Bacteroidota</taxon>
        <taxon>Flavobacteriia</taxon>
        <taxon>Flavobacteriales</taxon>
        <taxon>Flavobacteriaceae</taxon>
        <taxon>Muriicola</taxon>
    </lineage>
</organism>
<dbReference type="EC" id="6.3.2.1" evidence="8"/>
<feature type="binding site" evidence="8">
    <location>
        <begin position="166"/>
        <end position="169"/>
    </location>
    <ligand>
        <name>ATP</name>
        <dbReference type="ChEBI" id="CHEBI:30616"/>
    </ligand>
</feature>
<comment type="subcellular location">
    <subcellularLocation>
        <location evidence="8">Cytoplasm</location>
    </subcellularLocation>
</comment>
<dbReference type="Gene3D" id="3.30.1300.10">
    <property type="entry name" value="Pantoate-beta-alanine ligase, C-terminal domain"/>
    <property type="match status" value="1"/>
</dbReference>
<feature type="active site" description="Proton donor" evidence="8">
    <location>
        <position position="54"/>
    </location>
</feature>
<dbReference type="GO" id="GO:0015940">
    <property type="term" value="P:pantothenate biosynthetic process"/>
    <property type="evidence" value="ECO:0007669"/>
    <property type="project" value="UniProtKB-UniRule"/>
</dbReference>
<evidence type="ECO:0000313" key="10">
    <source>
        <dbReference type="Proteomes" id="UP000468443"/>
    </source>
</evidence>
<evidence type="ECO:0000256" key="8">
    <source>
        <dbReference type="HAMAP-Rule" id="MF_00158"/>
    </source>
</evidence>
<sequence length="299" mass="33377">MQISRNYSKFAPFLSCAMKLISGRKELLNHLGSLRGAHESLGLVPTMGALHEGHLSLVKKALAENDSVVVTIFVNPTQFNNPDDLEKYPKTLDEDLALLGSVGQEITVFAPAVEELYNKGITSKKYFFDGLDKVMEGAFRPGHFSGVATIVQKLFELIRPDKAYFGEKDFQQLQIVRKLAHNLPFDLQIVGCPIVREPNGLAMSSRNRLLSEEMREKAGLIYKTLKEAGRMFGTENATKVGEYVSGVFSGESDMELEYFQIADEATLTPVKRKQENSKYRGFIAVYAEGIRLIDNIAMN</sequence>
<dbReference type="NCBIfam" id="TIGR00125">
    <property type="entry name" value="cyt_tran_rel"/>
    <property type="match status" value="1"/>
</dbReference>
<evidence type="ECO:0000313" key="9">
    <source>
        <dbReference type="EMBL" id="NER10217.1"/>
    </source>
</evidence>
<dbReference type="Pfam" id="PF02569">
    <property type="entry name" value="Pantoate_ligase"/>
    <property type="match status" value="1"/>
</dbReference>
<evidence type="ECO:0000256" key="3">
    <source>
        <dbReference type="ARBA" id="ARBA00022598"/>
    </source>
</evidence>
<dbReference type="EMBL" id="JAABOP010000001">
    <property type="protein sequence ID" value="NER10217.1"/>
    <property type="molecule type" value="Genomic_DNA"/>
</dbReference>
<dbReference type="Gene3D" id="3.40.50.620">
    <property type="entry name" value="HUPs"/>
    <property type="match status" value="1"/>
</dbReference>
<feature type="binding site" evidence="8">
    <location>
        <begin position="47"/>
        <end position="54"/>
    </location>
    <ligand>
        <name>ATP</name>
        <dbReference type="ChEBI" id="CHEBI:30616"/>
    </ligand>
</feature>
<keyword evidence="5 8" id="KW-0547">Nucleotide-binding</keyword>
<dbReference type="PANTHER" id="PTHR21299">
    <property type="entry name" value="CYTIDYLATE KINASE/PANTOATE-BETA-ALANINE LIGASE"/>
    <property type="match status" value="1"/>
</dbReference>
<evidence type="ECO:0000256" key="5">
    <source>
        <dbReference type="ARBA" id="ARBA00022741"/>
    </source>
</evidence>
<comment type="subunit">
    <text evidence="8">Homodimer.</text>
</comment>
<keyword evidence="3 8" id="KW-0436">Ligase</keyword>
<feature type="binding site" evidence="8">
    <location>
        <begin position="203"/>
        <end position="206"/>
    </location>
    <ligand>
        <name>ATP</name>
        <dbReference type="ChEBI" id="CHEBI:30616"/>
    </ligand>
</feature>
<feature type="binding site" evidence="8">
    <location>
        <position position="172"/>
    </location>
    <ligand>
        <name>(R)-pantoate</name>
        <dbReference type="ChEBI" id="CHEBI:15980"/>
    </ligand>
</feature>
<dbReference type="NCBIfam" id="TIGR00018">
    <property type="entry name" value="panC"/>
    <property type="match status" value="1"/>
</dbReference>
<evidence type="ECO:0000256" key="2">
    <source>
        <dbReference type="ARBA" id="ARBA00009256"/>
    </source>
</evidence>
<comment type="miscellaneous">
    <text evidence="8">The reaction proceeds by a bi uni uni bi ping pong mechanism.</text>
</comment>
<comment type="pathway">
    <text evidence="1 8">Cofactor biosynthesis; (R)-pantothenate biosynthesis; (R)-pantothenate from (R)-pantoate and beta-alanine: step 1/1.</text>
</comment>
<dbReference type="InterPro" id="IPR014729">
    <property type="entry name" value="Rossmann-like_a/b/a_fold"/>
</dbReference>
<dbReference type="GO" id="GO:0005524">
    <property type="term" value="F:ATP binding"/>
    <property type="evidence" value="ECO:0007669"/>
    <property type="project" value="UniProtKB-KW"/>
</dbReference>
<feature type="binding site" evidence="8">
    <location>
        <position position="78"/>
    </location>
    <ligand>
        <name>(R)-pantoate</name>
        <dbReference type="ChEBI" id="CHEBI:15980"/>
    </ligand>
</feature>
<dbReference type="InterPro" id="IPR004821">
    <property type="entry name" value="Cyt_trans-like"/>
</dbReference>
<evidence type="ECO:0000256" key="4">
    <source>
        <dbReference type="ARBA" id="ARBA00022655"/>
    </source>
</evidence>
<comment type="caution">
    <text evidence="9">The sequence shown here is derived from an EMBL/GenBank/DDBJ whole genome shotgun (WGS) entry which is preliminary data.</text>
</comment>
<name>A0A6P0UB03_9FLAO</name>
<proteinExistence type="inferred from homology"/>
<keyword evidence="10" id="KW-1185">Reference proteome</keyword>
<feature type="binding site" evidence="8">
    <location>
        <position position="195"/>
    </location>
    <ligand>
        <name>ATP</name>
        <dbReference type="ChEBI" id="CHEBI:30616"/>
    </ligand>
</feature>
<dbReference type="PANTHER" id="PTHR21299:SF1">
    <property type="entry name" value="PANTOATE--BETA-ALANINE LIGASE"/>
    <property type="match status" value="1"/>
</dbReference>
<comment type="function">
    <text evidence="8">Catalyzes the condensation of pantoate with beta-alanine in an ATP-dependent reaction via a pantoyl-adenylate intermediate.</text>
</comment>
<protein>
    <recommendedName>
        <fullName evidence="8">Pantothenate synthetase</fullName>
        <shortName evidence="8">PS</shortName>
        <ecNumber evidence="8">6.3.2.1</ecNumber>
    </recommendedName>
    <alternativeName>
        <fullName evidence="8">Pantoate--beta-alanine ligase</fullName>
    </alternativeName>
    <alternativeName>
        <fullName evidence="8">Pantoate-activating enzyme</fullName>
    </alternativeName>
</protein>
<comment type="catalytic activity">
    <reaction evidence="7 8">
        <text>(R)-pantoate + beta-alanine + ATP = (R)-pantothenate + AMP + diphosphate + H(+)</text>
        <dbReference type="Rhea" id="RHEA:10912"/>
        <dbReference type="ChEBI" id="CHEBI:15378"/>
        <dbReference type="ChEBI" id="CHEBI:15980"/>
        <dbReference type="ChEBI" id="CHEBI:29032"/>
        <dbReference type="ChEBI" id="CHEBI:30616"/>
        <dbReference type="ChEBI" id="CHEBI:33019"/>
        <dbReference type="ChEBI" id="CHEBI:57966"/>
        <dbReference type="ChEBI" id="CHEBI:456215"/>
        <dbReference type="EC" id="6.3.2.1"/>
    </reaction>
</comment>
<evidence type="ECO:0000256" key="7">
    <source>
        <dbReference type="ARBA" id="ARBA00048258"/>
    </source>
</evidence>
<keyword evidence="6 8" id="KW-0067">ATP-binding</keyword>
<reference evidence="9 10" key="1">
    <citation type="submission" date="2020-01" db="EMBL/GenBank/DDBJ databases">
        <title>Muriicola jejuensis KCTC 22299.</title>
        <authorList>
            <person name="Wang G."/>
        </authorList>
    </citation>
    <scope>NUCLEOTIDE SEQUENCE [LARGE SCALE GENOMIC DNA]</scope>
    <source>
        <strain evidence="9 10">KCTC 22299</strain>
    </source>
</reference>
<keyword evidence="4 8" id="KW-0566">Pantothenate biosynthesis</keyword>
<dbReference type="SUPFAM" id="SSF52374">
    <property type="entry name" value="Nucleotidylyl transferase"/>
    <property type="match status" value="1"/>
</dbReference>
<dbReference type="AlphaFoldDB" id="A0A6P0UB03"/>
<dbReference type="CDD" id="cd00560">
    <property type="entry name" value="PanC"/>
    <property type="match status" value="1"/>
</dbReference>
<dbReference type="UniPathway" id="UPA00028">
    <property type="reaction ID" value="UER00005"/>
</dbReference>
<evidence type="ECO:0000256" key="1">
    <source>
        <dbReference type="ARBA" id="ARBA00004990"/>
    </source>
</evidence>
<keyword evidence="8" id="KW-0963">Cytoplasm</keyword>
<gene>
    <name evidence="8" type="primary">panC</name>
    <name evidence="9" type="ORF">GWK09_06795</name>
</gene>
<dbReference type="GO" id="GO:0005829">
    <property type="term" value="C:cytosol"/>
    <property type="evidence" value="ECO:0007669"/>
    <property type="project" value="TreeGrafter"/>
</dbReference>
<dbReference type="InterPro" id="IPR003721">
    <property type="entry name" value="Pantoate_ligase"/>
</dbReference>